<name>A0A6J4R796_9ACTN</name>
<dbReference type="AlphaFoldDB" id="A0A6J4R796"/>
<accession>A0A6J4R796</accession>
<reference evidence="3" key="1">
    <citation type="submission" date="2020-02" db="EMBL/GenBank/DDBJ databases">
        <authorList>
            <person name="Meier V. D."/>
        </authorList>
    </citation>
    <scope>NUCLEOTIDE SEQUENCE</scope>
    <source>
        <strain evidence="3">AVDCRST_MAG25</strain>
    </source>
</reference>
<feature type="domain" description="Transposase IS4-like" evidence="2">
    <location>
        <begin position="22"/>
        <end position="85"/>
    </location>
</feature>
<gene>
    <name evidence="3" type="ORF">AVDCRST_MAG25-1554</name>
</gene>
<evidence type="ECO:0000256" key="1">
    <source>
        <dbReference type="SAM" id="MobiDB-lite"/>
    </source>
</evidence>
<proteinExistence type="predicted"/>
<sequence length="93" mass="10233">MATRRVTRQKEGRDPEAPSVMMESQSVRIAGESGRNKGYDASKNVSGRKRHLLVDASGLLLAVREIPANISDNRGARELLSGFAPSMPRQERI</sequence>
<dbReference type="GO" id="GO:0004803">
    <property type="term" value="F:transposase activity"/>
    <property type="evidence" value="ECO:0007669"/>
    <property type="project" value="InterPro"/>
</dbReference>
<organism evidence="3">
    <name type="scientific">uncultured Rubrobacteraceae bacterium</name>
    <dbReference type="NCBI Taxonomy" id="349277"/>
    <lineage>
        <taxon>Bacteria</taxon>
        <taxon>Bacillati</taxon>
        <taxon>Actinomycetota</taxon>
        <taxon>Rubrobacteria</taxon>
        <taxon>Rubrobacterales</taxon>
        <taxon>Rubrobacteraceae</taxon>
        <taxon>environmental samples</taxon>
    </lineage>
</organism>
<dbReference type="EMBL" id="CADCVI010000093">
    <property type="protein sequence ID" value="CAA9466248.1"/>
    <property type="molecule type" value="Genomic_DNA"/>
</dbReference>
<dbReference type="InterPro" id="IPR002559">
    <property type="entry name" value="Transposase_11"/>
</dbReference>
<dbReference type="PANTHER" id="PTHR30007:SF0">
    <property type="entry name" value="TRANSPOSASE"/>
    <property type="match status" value="1"/>
</dbReference>
<evidence type="ECO:0000313" key="3">
    <source>
        <dbReference type="EMBL" id="CAA9466248.1"/>
    </source>
</evidence>
<feature type="region of interest" description="Disordered" evidence="1">
    <location>
        <begin position="1"/>
        <end position="23"/>
    </location>
</feature>
<dbReference type="PANTHER" id="PTHR30007">
    <property type="entry name" value="PHP DOMAIN PROTEIN"/>
    <property type="match status" value="1"/>
</dbReference>
<dbReference type="GO" id="GO:0003677">
    <property type="term" value="F:DNA binding"/>
    <property type="evidence" value="ECO:0007669"/>
    <property type="project" value="InterPro"/>
</dbReference>
<protein>
    <recommendedName>
        <fullName evidence="2">Transposase IS4-like domain-containing protein</fullName>
    </recommendedName>
</protein>
<dbReference type="GO" id="GO:0006313">
    <property type="term" value="P:DNA transposition"/>
    <property type="evidence" value="ECO:0007669"/>
    <property type="project" value="InterPro"/>
</dbReference>
<dbReference type="Pfam" id="PF01609">
    <property type="entry name" value="DDE_Tnp_1"/>
    <property type="match status" value="1"/>
</dbReference>
<evidence type="ECO:0000259" key="2">
    <source>
        <dbReference type="Pfam" id="PF01609"/>
    </source>
</evidence>